<dbReference type="Proteomes" id="UP000234275">
    <property type="component" value="Unassembled WGS sequence"/>
</dbReference>
<dbReference type="GeneID" id="36552424"/>
<feature type="region of interest" description="Disordered" evidence="1">
    <location>
        <begin position="1"/>
        <end position="63"/>
    </location>
</feature>
<dbReference type="VEuPathDB" id="FungiDB:P170DRAFT_36578"/>
<reference evidence="2 3" key="1">
    <citation type="submission" date="2016-12" db="EMBL/GenBank/DDBJ databases">
        <title>The genomes of Aspergillus section Nigri reveals drivers in fungal speciation.</title>
        <authorList>
            <consortium name="DOE Joint Genome Institute"/>
            <person name="Vesth T.C."/>
            <person name="Nybo J."/>
            <person name="Theobald S."/>
            <person name="Brandl J."/>
            <person name="Frisvad J.C."/>
            <person name="Nielsen K.F."/>
            <person name="Lyhne E.K."/>
            <person name="Kogle M.E."/>
            <person name="Kuo A."/>
            <person name="Riley R."/>
            <person name="Clum A."/>
            <person name="Nolan M."/>
            <person name="Lipzen A."/>
            <person name="Salamov A."/>
            <person name="Henrissat B."/>
            <person name="Wiebenga A."/>
            <person name="De Vries R.P."/>
            <person name="Grigoriev I.V."/>
            <person name="Mortensen U.H."/>
            <person name="Andersen M.R."/>
            <person name="Baker S.E."/>
        </authorList>
    </citation>
    <scope>NUCLEOTIDE SEQUENCE [LARGE SCALE GENOMIC DNA]</scope>
    <source>
        <strain evidence="2 3">IBT 23096</strain>
    </source>
</reference>
<gene>
    <name evidence="2" type="ORF">P170DRAFT_36578</name>
</gene>
<dbReference type="AlphaFoldDB" id="A0A2I2GQU5"/>
<accession>A0A2I2GQU5</accession>
<evidence type="ECO:0000313" key="2">
    <source>
        <dbReference type="EMBL" id="PLB55262.1"/>
    </source>
</evidence>
<name>A0A2I2GQU5_9EURO</name>
<evidence type="ECO:0000313" key="3">
    <source>
        <dbReference type="Proteomes" id="UP000234275"/>
    </source>
</evidence>
<sequence length="182" mass="20334">MARPAGWAFRAHSSDDPRKSDRNGRNPKHEVLEKQPGRRRRYGAPRRSNRQGRPSPPYGPWSGIRRGAALQRRECNRAKCFPEVHLANACCPKSASTGGRTRVCHQWGGRTREVASSRHTLGRVIAMVICMVEQSASAQQDWWDCTGPVIEVSARVEIAICDGACIAFALLGWAQKYEIPAW</sequence>
<evidence type="ECO:0000256" key="1">
    <source>
        <dbReference type="SAM" id="MobiDB-lite"/>
    </source>
</evidence>
<dbReference type="EMBL" id="MSFO01000001">
    <property type="protein sequence ID" value="PLB55262.1"/>
    <property type="molecule type" value="Genomic_DNA"/>
</dbReference>
<proteinExistence type="predicted"/>
<feature type="compositionally biased region" description="Basic residues" evidence="1">
    <location>
        <begin position="37"/>
        <end position="50"/>
    </location>
</feature>
<feature type="compositionally biased region" description="Basic and acidic residues" evidence="1">
    <location>
        <begin position="12"/>
        <end position="36"/>
    </location>
</feature>
<organism evidence="2 3">
    <name type="scientific">Aspergillus steynii IBT 23096</name>
    <dbReference type="NCBI Taxonomy" id="1392250"/>
    <lineage>
        <taxon>Eukaryota</taxon>
        <taxon>Fungi</taxon>
        <taxon>Dikarya</taxon>
        <taxon>Ascomycota</taxon>
        <taxon>Pezizomycotina</taxon>
        <taxon>Eurotiomycetes</taxon>
        <taxon>Eurotiomycetidae</taxon>
        <taxon>Eurotiales</taxon>
        <taxon>Aspergillaceae</taxon>
        <taxon>Aspergillus</taxon>
        <taxon>Aspergillus subgen. Circumdati</taxon>
    </lineage>
</organism>
<comment type="caution">
    <text evidence="2">The sequence shown here is derived from an EMBL/GenBank/DDBJ whole genome shotgun (WGS) entry which is preliminary data.</text>
</comment>
<keyword evidence="3" id="KW-1185">Reference proteome</keyword>
<protein>
    <submittedName>
        <fullName evidence="2">Uncharacterized protein</fullName>
    </submittedName>
</protein>
<dbReference type="RefSeq" id="XP_024710564.1">
    <property type="nucleotide sequence ID" value="XM_024844724.1"/>
</dbReference>